<dbReference type="Proteomes" id="UP000029725">
    <property type="component" value="Unassembled WGS sequence"/>
</dbReference>
<evidence type="ECO:0000256" key="1">
    <source>
        <dbReference type="PROSITE-ProRule" id="PRU00235"/>
    </source>
</evidence>
<dbReference type="EMBL" id="JMKJ01000111">
    <property type="protein sequence ID" value="KGG52212.1"/>
    <property type="molecule type" value="Genomic_DNA"/>
</dbReference>
<dbReference type="HOGENOM" id="CLU_1073953_0_0_1"/>
<dbReference type="SUPFAM" id="SSF50985">
    <property type="entry name" value="RCC1/BLIP-II"/>
    <property type="match status" value="1"/>
</dbReference>
<reference evidence="2 3" key="1">
    <citation type="submission" date="2014-04" db="EMBL/GenBank/DDBJ databases">
        <title>A new species of microsporidia sheds light on the evolution of extreme parasitism.</title>
        <authorList>
            <person name="Haag K.L."/>
            <person name="James T.Y."/>
            <person name="Larsson R."/>
            <person name="Schaer T.M."/>
            <person name="Refardt D."/>
            <person name="Pombert J.-F."/>
            <person name="Ebert D."/>
        </authorList>
    </citation>
    <scope>NUCLEOTIDE SEQUENCE [LARGE SCALE GENOMIC DNA]</scope>
    <source>
        <strain evidence="2 3">UGP3</strain>
        <tissue evidence="2">Spores</tissue>
    </source>
</reference>
<dbReference type="OrthoDB" id="5370059at2759"/>
<dbReference type="Pfam" id="PF13540">
    <property type="entry name" value="RCC1_2"/>
    <property type="match status" value="2"/>
</dbReference>
<dbReference type="AlphaFoldDB" id="A0A098VT91"/>
<sequence length="259" mass="28147">MAGGPNHTLAIMEDNSVWGAGLNCSGQLGLPQSIDRVHTFTHIFQLPKTVSIQAVVCGWDFSIVLSKENCLWVAGSNRKGTILLESQRPYFSFEKIEPAMESICKLSAGLYHVLALTHGQKLYGWGDGKKMLFGRNTGITQPILLEFPETCIIDMAAGIKVTVALGASGTVYVNSKHEGGFSPLFKVSNGPVDSSHSLHSTWHSFFMVTRNKLFGWGRNNFSQISSSHPSTLSVSPATIDDLPFAASEIAKVPHVANVW</sequence>
<dbReference type="GO" id="GO:0005085">
    <property type="term" value="F:guanyl-nucleotide exchange factor activity"/>
    <property type="evidence" value="ECO:0007669"/>
    <property type="project" value="TreeGrafter"/>
</dbReference>
<protein>
    <submittedName>
        <fullName evidence="2">Uncharacterized protein</fullName>
    </submittedName>
</protein>
<evidence type="ECO:0000313" key="2">
    <source>
        <dbReference type="EMBL" id="KGG52212.1"/>
    </source>
</evidence>
<proteinExistence type="predicted"/>
<feature type="repeat" description="RCC1" evidence="1">
    <location>
        <begin position="15"/>
        <end position="68"/>
    </location>
</feature>
<dbReference type="RefSeq" id="XP_013238639.1">
    <property type="nucleotide sequence ID" value="XM_013383185.1"/>
</dbReference>
<dbReference type="PANTHER" id="PTHR45982:SF5">
    <property type="entry name" value="RCC DOMAIN-CONTAINING PROTEIN ATS1"/>
    <property type="match status" value="1"/>
</dbReference>
<dbReference type="InterPro" id="IPR009091">
    <property type="entry name" value="RCC1/BLIP-II"/>
</dbReference>
<gene>
    <name evidence="2" type="ORF">DI09_1p620</name>
</gene>
<accession>A0A098VT91</accession>
<dbReference type="InterPro" id="IPR000408">
    <property type="entry name" value="Reg_chr_condens"/>
</dbReference>
<dbReference type="PANTHER" id="PTHR45982">
    <property type="entry name" value="REGULATOR OF CHROMOSOME CONDENSATION"/>
    <property type="match status" value="1"/>
</dbReference>
<organism evidence="2 3">
    <name type="scientific">Mitosporidium daphniae</name>
    <dbReference type="NCBI Taxonomy" id="1485682"/>
    <lineage>
        <taxon>Eukaryota</taxon>
        <taxon>Fungi</taxon>
        <taxon>Fungi incertae sedis</taxon>
        <taxon>Microsporidia</taxon>
        <taxon>Mitosporidium</taxon>
    </lineage>
</organism>
<feature type="repeat" description="RCC1" evidence="1">
    <location>
        <begin position="120"/>
        <end position="168"/>
    </location>
</feature>
<dbReference type="PROSITE" id="PS50012">
    <property type="entry name" value="RCC1_3"/>
    <property type="match status" value="2"/>
</dbReference>
<dbReference type="GO" id="GO:0005737">
    <property type="term" value="C:cytoplasm"/>
    <property type="evidence" value="ECO:0007669"/>
    <property type="project" value="TreeGrafter"/>
</dbReference>
<evidence type="ECO:0000313" key="3">
    <source>
        <dbReference type="Proteomes" id="UP000029725"/>
    </source>
</evidence>
<name>A0A098VT91_9MICR</name>
<comment type="caution">
    <text evidence="2">The sequence shown here is derived from an EMBL/GenBank/DDBJ whole genome shotgun (WGS) entry which is preliminary data.</text>
</comment>
<dbReference type="VEuPathDB" id="MicrosporidiaDB:DI09_1p620"/>
<keyword evidence="3" id="KW-1185">Reference proteome</keyword>
<dbReference type="InterPro" id="IPR051553">
    <property type="entry name" value="Ran_GTPase-activating"/>
</dbReference>
<dbReference type="GeneID" id="25258954"/>
<dbReference type="Gene3D" id="2.130.10.30">
    <property type="entry name" value="Regulator of chromosome condensation 1/beta-lactamase-inhibitor protein II"/>
    <property type="match status" value="1"/>
</dbReference>